<comment type="caution">
    <text evidence="1">The sequence shown here is derived from an EMBL/GenBank/DDBJ whole genome shotgun (WGS) entry which is preliminary data.</text>
</comment>
<proteinExistence type="predicted"/>
<name>A0ABW4A4I8_9ACTN</name>
<dbReference type="Proteomes" id="UP001597183">
    <property type="component" value="Unassembled WGS sequence"/>
</dbReference>
<dbReference type="Pfam" id="PF09015">
    <property type="entry name" value="NgoMIV_restric"/>
    <property type="match status" value="2"/>
</dbReference>
<dbReference type="InterPro" id="IPR037083">
    <property type="entry name" value="NgoMIV_sf"/>
</dbReference>
<dbReference type="SUPFAM" id="SSF52980">
    <property type="entry name" value="Restriction endonuclease-like"/>
    <property type="match status" value="1"/>
</dbReference>
<keyword evidence="1" id="KW-0540">Nuclease</keyword>
<reference evidence="2" key="1">
    <citation type="journal article" date="2019" name="Int. J. Syst. Evol. Microbiol.">
        <title>The Global Catalogue of Microorganisms (GCM) 10K type strain sequencing project: providing services to taxonomists for standard genome sequencing and annotation.</title>
        <authorList>
            <consortium name="The Broad Institute Genomics Platform"/>
            <consortium name="The Broad Institute Genome Sequencing Center for Infectious Disease"/>
            <person name="Wu L."/>
            <person name="Ma J."/>
        </authorList>
    </citation>
    <scope>NUCLEOTIDE SEQUENCE [LARGE SCALE GENOMIC DNA]</scope>
    <source>
        <strain evidence="2">CCM 7526</strain>
    </source>
</reference>
<dbReference type="InterPro" id="IPR015105">
    <property type="entry name" value="NgoMIV"/>
</dbReference>
<dbReference type="InterPro" id="IPR011335">
    <property type="entry name" value="Restrct_endonuc-II-like"/>
</dbReference>
<dbReference type="CDD" id="cd22340">
    <property type="entry name" value="NgoMIV-like"/>
    <property type="match status" value="1"/>
</dbReference>
<dbReference type="RefSeq" id="WP_317795172.1">
    <property type="nucleotide sequence ID" value="NZ_AP028461.1"/>
</dbReference>
<dbReference type="EMBL" id="JBHTMK010000007">
    <property type="protein sequence ID" value="MFD1365098.1"/>
    <property type="molecule type" value="Genomic_DNA"/>
</dbReference>
<evidence type="ECO:0000313" key="1">
    <source>
        <dbReference type="EMBL" id="MFD1365098.1"/>
    </source>
</evidence>
<keyword evidence="1" id="KW-0255">Endonuclease</keyword>
<accession>A0ABW4A4I8</accession>
<protein>
    <submittedName>
        <fullName evidence="1">NgoMIV family type II restriction endonuclease</fullName>
    </submittedName>
</protein>
<gene>
    <name evidence="1" type="ORF">ACFQ5G_07055</name>
</gene>
<keyword evidence="2" id="KW-1185">Reference proteome</keyword>
<keyword evidence="1" id="KW-0378">Hydrolase</keyword>
<evidence type="ECO:0000313" key="2">
    <source>
        <dbReference type="Proteomes" id="UP001597183"/>
    </source>
</evidence>
<dbReference type="Gene3D" id="3.40.50.10010">
    <property type="entry name" value="Type-2 restriction enzyme NgoMIV"/>
    <property type="match status" value="2"/>
</dbReference>
<dbReference type="GO" id="GO:0004519">
    <property type="term" value="F:endonuclease activity"/>
    <property type="evidence" value="ECO:0007669"/>
    <property type="project" value="UniProtKB-KW"/>
</dbReference>
<organism evidence="1 2">
    <name type="scientific">Actinoplanes sichuanensis</name>
    <dbReference type="NCBI Taxonomy" id="512349"/>
    <lineage>
        <taxon>Bacteria</taxon>
        <taxon>Bacillati</taxon>
        <taxon>Actinomycetota</taxon>
        <taxon>Actinomycetes</taxon>
        <taxon>Micromonosporales</taxon>
        <taxon>Micromonosporaceae</taxon>
        <taxon>Actinoplanes</taxon>
    </lineage>
</organism>
<sequence length="248" mass="28484">MTAPSFVDDLLAWRTLEKKTVNRLGRPYAPNCADVDNCDIADYIYAGRKVARIKPSGQNMGTDLEELVLEDLIPRVRRLDPRRSWDGARKRKVSDFTQYSHLKVLDRRMKEDLVLRTEFGREYTIKPDITIGSGTSSELFLHAVISVKWSMRNDRVQNVRPEGALLSRHRRGRPPHFVVVTTEPLPTRIAAIAMTTGEVDSVYHVMFDEMEEAVKEVGSKEQRARWKELVTQGRVRDYNTLPEVLTTT</sequence>